<evidence type="ECO:0000259" key="3">
    <source>
        <dbReference type="SMART" id="SM00912"/>
    </source>
</evidence>
<name>A0AA96GEL1_9BACT</name>
<accession>A0AA96GEL1</accession>
<sequence>MRYVVLPLLTAYLVCRSFSTVGQAQLAPPITSSGLNTQVSVPVDLPGGAVQHNITGGTRPGGGGNLFHSFGEFGVPANNIANFLNDSGLPTSNILSRVTGGNTSNILGAIQTEGFGKANFFLMNPAGIVFGPNASLNVGGASHFTTADYLRLTDDVQFTALPGAQDALLSVAPVTAFGFLGNNPGTVSVNGSTLSVVEGQTLSLVGGDITIGSGLKAPDGRIHLASVGSPGEILSETLAQAPNVNGQSFEAMGTIHISEKSVINASGKGGGTVVIRGGRLVVDNSTISANIIGPTAGPSVGQPGEGIDIQVSRDVVIQNGASLQTNVSENAAPGIGSGGIHVKADRIEILGPQDFVPPDPSEPFDPLNPPDPPPFTGIRSNVADGSRGGPSGDILLEANSFLMNDFRAGSDVQIQANTSGEGNSGSISVRTSGNLDLLGSSIGGFSGSFSASPSSAGLGNAGNIELTSTAGNISISGSLVSSQSFGGGIVGSIDVNASQGNIVMTGPPADVFTFIQGTEGIEGNGGIQLTANNLIMRGARIAIDNIFSVVPGAIKLDLSGSLILSSGSINLPDGGSIPILSRVQTTTRGSARSSDLNITASDILITGNSFLSTETVDSGDAGILNILTNNLQVTDGGQLRSSSTINTIPQIPIIPSGAGGTVSIQGLASAADSIVIDGAGSGIFTDAQGTGSAGSTTLTAKQLTITSGGRIEASTSAQGAGGTINTLTDNTTISGVSSDGQTRSGIFSGTTGTDPGAGAGGTISLVANQNFTLSNGARVSASSSGQGDAGNIDITGHDTILIDKATVTTEATQASGGEIKLTANDTIQLVDSTIESTVKGDARTVAGNIELDPDFIILQNSHILAKAVDGQGGNITLIASKGVLVDAQSTLEVTSERGISGTVNIESPIQVLSGTIVPLPDQPVNVATLYAARCVAGEGGHFSTFVDSKSDSVAPTPGTFLASPFLPQVSPYPAGALGDTGTRSVDSGQDSTPSIQLAAYSPPVLFQHEDGMLSACP</sequence>
<dbReference type="AlphaFoldDB" id="A0AA96GEL1"/>
<dbReference type="RefSeq" id="WP_312644638.1">
    <property type="nucleotide sequence ID" value="NZ_CP116967.1"/>
</dbReference>
<dbReference type="NCBIfam" id="TIGR01901">
    <property type="entry name" value="adhes_NPXG"/>
    <property type="match status" value="1"/>
</dbReference>
<feature type="compositionally biased region" description="Pro residues" evidence="1">
    <location>
        <begin position="355"/>
        <end position="375"/>
    </location>
</feature>
<dbReference type="EMBL" id="CP116967">
    <property type="protein sequence ID" value="WNM58595.1"/>
    <property type="molecule type" value="Genomic_DNA"/>
</dbReference>
<feature type="chain" id="PRO_5041666372" evidence="2">
    <location>
        <begin position="27"/>
        <end position="1017"/>
    </location>
</feature>
<proteinExistence type="predicted"/>
<evidence type="ECO:0000256" key="1">
    <source>
        <dbReference type="SAM" id="MobiDB-lite"/>
    </source>
</evidence>
<feature type="signal peptide" evidence="2">
    <location>
        <begin position="1"/>
        <end position="26"/>
    </location>
</feature>
<evidence type="ECO:0000313" key="5">
    <source>
        <dbReference type="Proteomes" id="UP001302719"/>
    </source>
</evidence>
<feature type="region of interest" description="Disordered" evidence="1">
    <location>
        <begin position="355"/>
        <end position="390"/>
    </location>
</feature>
<keyword evidence="5" id="KW-1185">Reference proteome</keyword>
<reference evidence="4 5" key="1">
    <citation type="submission" date="2023-01" db="EMBL/GenBank/DDBJ databases">
        <title>Cultivation and genomic characterization of new, ubiquitous marine nitrite-oxidizing bacteria from the Nitrospirales.</title>
        <authorList>
            <person name="Mueller A.J."/>
            <person name="Daebeler A."/>
            <person name="Herbold C.W."/>
            <person name="Kirkegaard R.H."/>
            <person name="Daims H."/>
        </authorList>
    </citation>
    <scope>NUCLEOTIDE SEQUENCE [LARGE SCALE GENOMIC DNA]</scope>
    <source>
        <strain evidence="4 5">VA</strain>
    </source>
</reference>
<evidence type="ECO:0000256" key="2">
    <source>
        <dbReference type="SAM" id="SignalP"/>
    </source>
</evidence>
<protein>
    <submittedName>
        <fullName evidence="4">Filamentous hemagglutinin N-terminal domain-containing protein</fullName>
    </submittedName>
</protein>
<evidence type="ECO:0000313" key="4">
    <source>
        <dbReference type="EMBL" id="WNM58595.1"/>
    </source>
</evidence>
<dbReference type="SUPFAM" id="SSF51126">
    <property type="entry name" value="Pectin lyase-like"/>
    <property type="match status" value="1"/>
</dbReference>
<dbReference type="KEGG" id="nall:PP769_02175"/>
<feature type="domain" description="Filamentous haemagglutinin FhaB/tRNA nuclease CdiA-like TPS" evidence="3">
    <location>
        <begin position="42"/>
        <end position="153"/>
    </location>
</feature>
<gene>
    <name evidence="4" type="ORF">PP769_02175</name>
</gene>
<dbReference type="Proteomes" id="UP001302719">
    <property type="component" value="Chromosome"/>
</dbReference>
<dbReference type="InterPro" id="IPR012334">
    <property type="entry name" value="Pectin_lyas_fold"/>
</dbReference>
<dbReference type="InterPro" id="IPR011050">
    <property type="entry name" value="Pectin_lyase_fold/virulence"/>
</dbReference>
<dbReference type="Gene3D" id="2.160.20.10">
    <property type="entry name" value="Single-stranded right-handed beta-helix, Pectin lyase-like"/>
    <property type="match status" value="1"/>
</dbReference>
<dbReference type="InterPro" id="IPR008638">
    <property type="entry name" value="FhaB/CdiA-like_TPS"/>
</dbReference>
<dbReference type="Pfam" id="PF05860">
    <property type="entry name" value="TPS"/>
    <property type="match status" value="1"/>
</dbReference>
<dbReference type="SMART" id="SM00912">
    <property type="entry name" value="Haemagg_act"/>
    <property type="match status" value="1"/>
</dbReference>
<keyword evidence="2" id="KW-0732">Signal</keyword>
<organism evidence="4 5">
    <name type="scientific">Candidatus Nitrospira allomarina</name>
    <dbReference type="NCBI Taxonomy" id="3020900"/>
    <lineage>
        <taxon>Bacteria</taxon>
        <taxon>Pseudomonadati</taxon>
        <taxon>Nitrospirota</taxon>
        <taxon>Nitrospiria</taxon>
        <taxon>Nitrospirales</taxon>
        <taxon>Nitrospiraceae</taxon>
        <taxon>Nitrospira</taxon>
    </lineage>
</organism>